<sequence>MAEGPSGQSPRGPGRKLSLDSVAIYSSPSLPSSLGTPHTHLARKLDEDSGDLRFSNLGVEQKLTLLLKIVEDQMTEKDLFIQSRLDARNCFGFYGNFCLGMSIVPVGVTERTL</sequence>
<dbReference type="EMBL" id="CAXAMN010000037">
    <property type="protein sequence ID" value="CAK8986006.1"/>
    <property type="molecule type" value="Genomic_DNA"/>
</dbReference>
<keyword evidence="2" id="KW-1185">Reference proteome</keyword>
<gene>
    <name evidence="1" type="ORF">CCMP2556_LOCUS354</name>
</gene>
<comment type="caution">
    <text evidence="1">The sequence shown here is derived from an EMBL/GenBank/DDBJ whole genome shotgun (WGS) entry which is preliminary data.</text>
</comment>
<dbReference type="Proteomes" id="UP001642484">
    <property type="component" value="Unassembled WGS sequence"/>
</dbReference>
<reference evidence="1 2" key="1">
    <citation type="submission" date="2024-02" db="EMBL/GenBank/DDBJ databases">
        <authorList>
            <person name="Chen Y."/>
            <person name="Shah S."/>
            <person name="Dougan E. K."/>
            <person name="Thang M."/>
            <person name="Chan C."/>
        </authorList>
    </citation>
    <scope>NUCLEOTIDE SEQUENCE [LARGE SCALE GENOMIC DNA]</scope>
</reference>
<evidence type="ECO:0000313" key="1">
    <source>
        <dbReference type="EMBL" id="CAK8986006.1"/>
    </source>
</evidence>
<protein>
    <submittedName>
        <fullName evidence="1">Uncharacterized protein</fullName>
    </submittedName>
</protein>
<name>A0ABP0H713_9DINO</name>
<evidence type="ECO:0000313" key="2">
    <source>
        <dbReference type="Proteomes" id="UP001642484"/>
    </source>
</evidence>
<proteinExistence type="predicted"/>
<accession>A0ABP0H713</accession>
<organism evidence="1 2">
    <name type="scientific">Durusdinium trenchii</name>
    <dbReference type="NCBI Taxonomy" id="1381693"/>
    <lineage>
        <taxon>Eukaryota</taxon>
        <taxon>Sar</taxon>
        <taxon>Alveolata</taxon>
        <taxon>Dinophyceae</taxon>
        <taxon>Suessiales</taxon>
        <taxon>Symbiodiniaceae</taxon>
        <taxon>Durusdinium</taxon>
    </lineage>
</organism>